<evidence type="ECO:0000259" key="3">
    <source>
        <dbReference type="Pfam" id="PF19289"/>
    </source>
</evidence>
<comment type="similarity">
    <text evidence="1">Belongs to the peptidase U62 family.</text>
</comment>
<evidence type="ECO:0000256" key="1">
    <source>
        <dbReference type="ARBA" id="ARBA00005836"/>
    </source>
</evidence>
<dbReference type="InterPro" id="IPR045569">
    <property type="entry name" value="Metalloprtase-TldD/E_C"/>
</dbReference>
<organism evidence="5 6">
    <name type="scientific">Aquimarina litoralis</name>
    <dbReference type="NCBI Taxonomy" id="584605"/>
    <lineage>
        <taxon>Bacteria</taxon>
        <taxon>Pseudomonadati</taxon>
        <taxon>Bacteroidota</taxon>
        <taxon>Flavobacteriia</taxon>
        <taxon>Flavobacteriales</taxon>
        <taxon>Flavobacteriaceae</taxon>
        <taxon>Aquimarina</taxon>
    </lineage>
</organism>
<keyword evidence="6" id="KW-1185">Reference proteome</keyword>
<dbReference type="Pfam" id="PF01523">
    <property type="entry name" value="PmbA_TldD_1st"/>
    <property type="match status" value="1"/>
</dbReference>
<dbReference type="InterPro" id="IPR045570">
    <property type="entry name" value="Metalloprtase-TldD/E_cen_dom"/>
</dbReference>
<gene>
    <name evidence="5" type="ORF">GCM10009430_40960</name>
</gene>
<feature type="domain" description="Metalloprotease TldD/E central" evidence="4">
    <location>
        <begin position="134"/>
        <end position="213"/>
    </location>
</feature>
<feature type="domain" description="Metalloprotease TldD/E N-terminal" evidence="2">
    <location>
        <begin position="25"/>
        <end position="89"/>
    </location>
</feature>
<evidence type="ECO:0000313" key="6">
    <source>
        <dbReference type="Proteomes" id="UP001501758"/>
    </source>
</evidence>
<evidence type="ECO:0000259" key="2">
    <source>
        <dbReference type="Pfam" id="PF01523"/>
    </source>
</evidence>
<dbReference type="Pfam" id="PF19290">
    <property type="entry name" value="PmbA_TldD_2nd"/>
    <property type="match status" value="1"/>
</dbReference>
<comment type="caution">
    <text evidence="5">The sequence shown here is derived from an EMBL/GenBank/DDBJ whole genome shotgun (WGS) entry which is preliminary data.</text>
</comment>
<dbReference type="Pfam" id="PF19289">
    <property type="entry name" value="PmbA_TldD_3rd"/>
    <property type="match status" value="1"/>
</dbReference>
<dbReference type="Proteomes" id="UP001501758">
    <property type="component" value="Unassembled WGS sequence"/>
</dbReference>
<feature type="domain" description="Metalloprotease TldD/E C-terminal" evidence="3">
    <location>
        <begin position="222"/>
        <end position="432"/>
    </location>
</feature>
<name>A0ABP3UEK6_9FLAO</name>
<dbReference type="InterPro" id="IPR035068">
    <property type="entry name" value="TldD/PmbA_N"/>
</dbReference>
<dbReference type="InterPro" id="IPR036059">
    <property type="entry name" value="TldD/PmbA_sf"/>
</dbReference>
<dbReference type="InterPro" id="IPR002510">
    <property type="entry name" value="Metalloprtase-TldD/E_N"/>
</dbReference>
<dbReference type="RefSeq" id="WP_343914107.1">
    <property type="nucleotide sequence ID" value="NZ_BAAAGE010000004.1"/>
</dbReference>
<proteinExistence type="inferred from homology"/>
<evidence type="ECO:0000259" key="4">
    <source>
        <dbReference type="Pfam" id="PF19290"/>
    </source>
</evidence>
<dbReference type="Gene3D" id="3.30.2290.10">
    <property type="entry name" value="PmbA/TldD superfamily"/>
    <property type="match status" value="1"/>
</dbReference>
<sequence length="438" mass="47923">MAIYTKEEAKKIMEKALSFSTADTCEINLSGSESGNIRYARNTVSTAGHRSNQTLVVQSSFGKKSGTATIDEFDDESLKKVVKRAEELAKLSPENPEFMPPLGPQTYDKSITFQKATADITPDYRAEVANSSIEPAAAKNVTAAGFFNDSSGFSAMMNSNGLFAYNQSTNASFTVTMRSNDGTGSGWVTRDYNDVSKFNAAEASKIAIDKAVMSKEAKAIEPGKYTVILEPAASVGLLGNMAFAFNARTADEGRSFMSKEGGGTKLGEKIVDERVNIWSDPLNPDVPTGTWNGSGQPLKKTTWIENGVVKNLAYSRFWAQKRGVDPVPFPNGFIMQGGDASLEDLIKGTKKGILVTRLWYIRSVDPQTLLYTGLTRDGTFYIENGKIKHPVKNFRFNESPIIMLNNLETLGKQVRIDGNLVPYMKIRDFTFTSLSDAV</sequence>
<evidence type="ECO:0000313" key="5">
    <source>
        <dbReference type="EMBL" id="GAA0730076.1"/>
    </source>
</evidence>
<dbReference type="EMBL" id="BAAAGE010000004">
    <property type="protein sequence ID" value="GAA0730076.1"/>
    <property type="molecule type" value="Genomic_DNA"/>
</dbReference>
<protein>
    <submittedName>
        <fullName evidence="5">TldD/PmbA family protein</fullName>
    </submittedName>
</protein>
<dbReference type="PANTHER" id="PTHR43666">
    <property type="entry name" value="TLDD PROTEIN"/>
    <property type="match status" value="1"/>
</dbReference>
<dbReference type="PANTHER" id="PTHR43666:SF1">
    <property type="entry name" value="CONSERVED PROTEIN"/>
    <property type="match status" value="1"/>
</dbReference>
<reference evidence="6" key="1">
    <citation type="journal article" date="2019" name="Int. J. Syst. Evol. Microbiol.">
        <title>The Global Catalogue of Microorganisms (GCM) 10K type strain sequencing project: providing services to taxonomists for standard genome sequencing and annotation.</title>
        <authorList>
            <consortium name="The Broad Institute Genomics Platform"/>
            <consortium name="The Broad Institute Genome Sequencing Center for Infectious Disease"/>
            <person name="Wu L."/>
            <person name="Ma J."/>
        </authorList>
    </citation>
    <scope>NUCLEOTIDE SEQUENCE [LARGE SCALE GENOMIC DNA]</scope>
    <source>
        <strain evidence="6">JCM 15974</strain>
    </source>
</reference>
<dbReference type="SUPFAM" id="SSF111283">
    <property type="entry name" value="Putative modulator of DNA gyrase, PmbA/TldD"/>
    <property type="match status" value="1"/>
</dbReference>
<accession>A0ABP3UEK6</accession>